<evidence type="ECO:0000313" key="2">
    <source>
        <dbReference type="EMBL" id="HET21994.1"/>
    </source>
</evidence>
<organism evidence="2">
    <name type="scientific">Archaeoglobus fulgidus</name>
    <dbReference type="NCBI Taxonomy" id="2234"/>
    <lineage>
        <taxon>Archaea</taxon>
        <taxon>Methanobacteriati</taxon>
        <taxon>Methanobacteriota</taxon>
        <taxon>Archaeoglobi</taxon>
        <taxon>Archaeoglobales</taxon>
        <taxon>Archaeoglobaceae</taxon>
        <taxon>Archaeoglobus</taxon>
    </lineage>
</organism>
<dbReference type="EMBL" id="DSQD01000205">
    <property type="protein sequence ID" value="HGF88045.1"/>
    <property type="molecule type" value="Genomic_DNA"/>
</dbReference>
<sequence length="136" mass="15667">MKHFPLEISPETIFLSIYSAYMVAILTLTVYSIYYLIKTLNESSFTLKEPNLLFKAGESVGKYFSSRKLSIHDLIWLLELKGALRVERYDRNSYELRPVKADIEMLKTYISGFLESSNTEGRIHSSRGLLIISMSD</sequence>
<keyword evidence="1" id="KW-0472">Membrane</keyword>
<protein>
    <submittedName>
        <fullName evidence="2">Uncharacterized protein</fullName>
    </submittedName>
</protein>
<dbReference type="AlphaFoldDB" id="A0A7C2ND19"/>
<gene>
    <name evidence="2" type="ORF">ENN70_08090</name>
    <name evidence="3" type="ORF">ENR21_06685</name>
</gene>
<proteinExistence type="predicted"/>
<comment type="caution">
    <text evidence="2">The sequence shown here is derived from an EMBL/GenBank/DDBJ whole genome shotgun (WGS) entry which is preliminary data.</text>
</comment>
<keyword evidence="1" id="KW-0812">Transmembrane</keyword>
<evidence type="ECO:0000313" key="3">
    <source>
        <dbReference type="EMBL" id="HGF88045.1"/>
    </source>
</evidence>
<feature type="transmembrane region" description="Helical" evidence="1">
    <location>
        <begin position="12"/>
        <end position="37"/>
    </location>
</feature>
<evidence type="ECO:0000256" key="1">
    <source>
        <dbReference type="SAM" id="Phobius"/>
    </source>
</evidence>
<dbReference type="EMBL" id="DSCQ01000106">
    <property type="protein sequence ID" value="HET21994.1"/>
    <property type="molecule type" value="Genomic_DNA"/>
</dbReference>
<keyword evidence="1" id="KW-1133">Transmembrane helix</keyword>
<accession>A0A7C2ND19</accession>
<reference evidence="2" key="1">
    <citation type="journal article" date="2020" name="mSystems">
        <title>Genome- and Community-Level Interaction Insights into Carbon Utilization and Element Cycling Functions of Hydrothermarchaeota in Hydrothermal Sediment.</title>
        <authorList>
            <person name="Zhou Z."/>
            <person name="Liu Y."/>
            <person name="Xu W."/>
            <person name="Pan J."/>
            <person name="Luo Z.H."/>
            <person name="Li M."/>
        </authorList>
    </citation>
    <scope>NUCLEOTIDE SEQUENCE [LARGE SCALE GENOMIC DNA]</scope>
    <source>
        <strain evidence="2">SpSt-12</strain>
        <strain evidence="3">SpSt-38</strain>
    </source>
</reference>
<name>A0A7C2ND19_ARCFL</name>